<evidence type="ECO:0000256" key="2">
    <source>
        <dbReference type="ARBA" id="ARBA00006842"/>
    </source>
</evidence>
<comment type="subcellular location">
    <subcellularLocation>
        <location evidence="1">Mitochondrion inner membrane</location>
    </subcellularLocation>
</comment>
<evidence type="ECO:0000256" key="5">
    <source>
        <dbReference type="ARBA" id="ARBA00022781"/>
    </source>
</evidence>
<evidence type="ECO:0000256" key="6">
    <source>
        <dbReference type="ARBA" id="ARBA00022792"/>
    </source>
</evidence>
<name>A0AAD4PM17_9MUSC</name>
<feature type="non-terminal residue" evidence="12">
    <location>
        <position position="669"/>
    </location>
</feature>
<dbReference type="InterPro" id="IPR036228">
    <property type="entry name" value="ATP_synth_F0_dsu_sf_mt"/>
</dbReference>
<evidence type="ECO:0000256" key="9">
    <source>
        <dbReference type="ARBA" id="ARBA00023136"/>
    </source>
</evidence>
<feature type="region of interest" description="Disordered" evidence="11">
    <location>
        <begin position="452"/>
        <end position="483"/>
    </location>
</feature>
<evidence type="ECO:0000256" key="10">
    <source>
        <dbReference type="SAM" id="Coils"/>
    </source>
</evidence>
<keyword evidence="4" id="KW-0138">CF(0)</keyword>
<keyword evidence="3" id="KW-0813">Transport</keyword>
<dbReference type="GO" id="GO:0005743">
    <property type="term" value="C:mitochondrial inner membrane"/>
    <property type="evidence" value="ECO:0007669"/>
    <property type="project" value="UniProtKB-SubCell"/>
</dbReference>
<dbReference type="GO" id="GO:0045259">
    <property type="term" value="C:proton-transporting ATP synthase complex"/>
    <property type="evidence" value="ECO:0007669"/>
    <property type="project" value="UniProtKB-KW"/>
</dbReference>
<dbReference type="PANTHER" id="PTHR12700">
    <property type="entry name" value="ATP SYNTHASE SUBUNIT D, MITOCHONDRIAL"/>
    <property type="match status" value="1"/>
</dbReference>
<accession>A0AAD4PM17</accession>
<keyword evidence="5" id="KW-0375">Hydrogen ion transport</keyword>
<keyword evidence="7" id="KW-0406">Ion transport</keyword>
<feature type="region of interest" description="Disordered" evidence="11">
    <location>
        <begin position="133"/>
        <end position="211"/>
    </location>
</feature>
<evidence type="ECO:0000313" key="13">
    <source>
        <dbReference type="Proteomes" id="UP001200034"/>
    </source>
</evidence>
<dbReference type="GO" id="GO:0015078">
    <property type="term" value="F:proton transmembrane transporter activity"/>
    <property type="evidence" value="ECO:0007669"/>
    <property type="project" value="InterPro"/>
</dbReference>
<feature type="compositionally biased region" description="Basic and acidic residues" evidence="11">
    <location>
        <begin position="312"/>
        <end position="333"/>
    </location>
</feature>
<keyword evidence="9" id="KW-0472">Membrane</keyword>
<feature type="compositionally biased region" description="Basic and acidic residues" evidence="11">
    <location>
        <begin position="249"/>
        <end position="262"/>
    </location>
</feature>
<evidence type="ECO:0008006" key="14">
    <source>
        <dbReference type="Google" id="ProtNLM"/>
    </source>
</evidence>
<gene>
    <name evidence="12" type="ORF">KR093_008737</name>
</gene>
<keyword evidence="6" id="KW-0999">Mitochondrion inner membrane</keyword>
<evidence type="ECO:0000256" key="1">
    <source>
        <dbReference type="ARBA" id="ARBA00004273"/>
    </source>
</evidence>
<dbReference type="Pfam" id="PF05873">
    <property type="entry name" value="Mt_ATP-synt_D"/>
    <property type="match status" value="1"/>
</dbReference>
<dbReference type="Proteomes" id="UP001200034">
    <property type="component" value="Unassembled WGS sequence"/>
</dbReference>
<evidence type="ECO:0000256" key="4">
    <source>
        <dbReference type="ARBA" id="ARBA00022547"/>
    </source>
</evidence>
<proteinExistence type="inferred from homology"/>
<feature type="region of interest" description="Disordered" evidence="11">
    <location>
        <begin position="371"/>
        <end position="434"/>
    </location>
</feature>
<protein>
    <recommendedName>
        <fullName evidence="14">ATP synthase subunit d, mitochondrial</fullName>
    </recommendedName>
</protein>
<comment type="caution">
    <text evidence="12">The sequence shown here is derived from an EMBL/GenBank/DDBJ whole genome shotgun (WGS) entry which is preliminary data.</text>
</comment>
<dbReference type="SUPFAM" id="SSF161065">
    <property type="entry name" value="ATP synthase D chain-like"/>
    <property type="match status" value="1"/>
</dbReference>
<feature type="compositionally biased region" description="Polar residues" evidence="11">
    <location>
        <begin position="399"/>
        <end position="412"/>
    </location>
</feature>
<keyword evidence="8" id="KW-0496">Mitochondrion</keyword>
<comment type="similarity">
    <text evidence="2">Belongs to the ATPase d subunit family.</text>
</comment>
<feature type="compositionally biased region" description="Basic and acidic residues" evidence="11">
    <location>
        <begin position="371"/>
        <end position="398"/>
    </location>
</feature>
<feature type="region of interest" description="Disordered" evidence="11">
    <location>
        <begin position="303"/>
        <end position="333"/>
    </location>
</feature>
<keyword evidence="13" id="KW-1185">Reference proteome</keyword>
<feature type="region of interest" description="Disordered" evidence="11">
    <location>
        <begin position="516"/>
        <end position="550"/>
    </location>
</feature>
<dbReference type="GO" id="GO:0015986">
    <property type="term" value="P:proton motive force-driven ATP synthesis"/>
    <property type="evidence" value="ECO:0007669"/>
    <property type="project" value="InterPro"/>
</dbReference>
<feature type="coiled-coil region" evidence="10">
    <location>
        <begin position="588"/>
        <end position="633"/>
    </location>
</feature>
<sequence>RVRKYPDKIPAIDWKYYRQNVRKEMVAWVKDFENKYDNMDSMFSNRHSMIDFSKYFGEVERQTEEVQCEVKEFKLESEKRIKILQHKMDALKCMKPYNEMTMEEFCFAHPDEAPDFINRPTFWPHTVEENLPNVERVHEEEESVKKPTKKDKDEPKKPPPKDGAPSGGGKSDKVADVDCKKPADPPKEPEKGKVQTVKAEPKESQESQMAEKVADLASKGVEFVKVLGSKAMGVLQGLWEKWENKRREVAQNAEDERLKKEAQQSTKTVDGDAVRSLASDEICHKTIIRGGDTAMADVKEHHTELTIEGEPEEKICKQSKKAKCEDSESEKKDDIGSVCYQKYQELMKTSRLSAEEEKCCEEAAKRDCAKLAAKQSEDESQEKPVKDENKCKPDEKASLDTTQKCMTSAEKPTSTVSTTPTLQTATAPDDDDTIIGMHQECLTAENEIFLGSKAKPKEAAETQDEVCDAQQPDKTKAGQSGKESLNDVIGAELEKMVKAPQSLNEVIGIAQEETVVKTPDSTSAKAELDKRGSGEFKGSSPDTTQQEARGDPEEIARNMFKMATGAAQLLSDAKKSIEKAHKENSGEFEVLKHAYKNAENQVNMALSQAYSALQAAKKLAHRAQNTMEANEQRLVATIEKHSMLAKLLANQAVQMQKEIAKLRAGLSRK</sequence>
<dbReference type="InterPro" id="IPR008689">
    <property type="entry name" value="ATP_synth_F0_dsu_mt"/>
</dbReference>
<dbReference type="Gene3D" id="6.10.280.70">
    <property type="match status" value="1"/>
</dbReference>
<evidence type="ECO:0000256" key="3">
    <source>
        <dbReference type="ARBA" id="ARBA00022448"/>
    </source>
</evidence>
<evidence type="ECO:0000256" key="7">
    <source>
        <dbReference type="ARBA" id="ARBA00023065"/>
    </source>
</evidence>
<dbReference type="EMBL" id="JAJJHW010002585">
    <property type="protein sequence ID" value="KAH8371736.1"/>
    <property type="molecule type" value="Genomic_DNA"/>
</dbReference>
<organism evidence="12 13">
    <name type="scientific">Drosophila rubida</name>
    <dbReference type="NCBI Taxonomy" id="30044"/>
    <lineage>
        <taxon>Eukaryota</taxon>
        <taxon>Metazoa</taxon>
        <taxon>Ecdysozoa</taxon>
        <taxon>Arthropoda</taxon>
        <taxon>Hexapoda</taxon>
        <taxon>Insecta</taxon>
        <taxon>Pterygota</taxon>
        <taxon>Neoptera</taxon>
        <taxon>Endopterygota</taxon>
        <taxon>Diptera</taxon>
        <taxon>Brachycera</taxon>
        <taxon>Muscomorpha</taxon>
        <taxon>Ephydroidea</taxon>
        <taxon>Drosophilidae</taxon>
        <taxon>Drosophila</taxon>
    </lineage>
</organism>
<evidence type="ECO:0000256" key="8">
    <source>
        <dbReference type="ARBA" id="ARBA00023128"/>
    </source>
</evidence>
<feature type="compositionally biased region" description="Basic and acidic residues" evidence="11">
    <location>
        <begin position="170"/>
        <end position="205"/>
    </location>
</feature>
<feature type="region of interest" description="Disordered" evidence="11">
    <location>
        <begin position="249"/>
        <end position="272"/>
    </location>
</feature>
<keyword evidence="10" id="KW-0175">Coiled coil</keyword>
<feature type="compositionally biased region" description="Basic and acidic residues" evidence="11">
    <location>
        <begin position="135"/>
        <end position="160"/>
    </location>
</feature>
<dbReference type="AlphaFoldDB" id="A0AAD4PM17"/>
<evidence type="ECO:0000256" key="11">
    <source>
        <dbReference type="SAM" id="MobiDB-lite"/>
    </source>
</evidence>
<evidence type="ECO:0000313" key="12">
    <source>
        <dbReference type="EMBL" id="KAH8371736.1"/>
    </source>
</evidence>
<reference evidence="12" key="1">
    <citation type="journal article" date="2021" name="Mol. Ecol. Resour.">
        <title>Phylogenomic analyses of the genus Drosophila reveals genomic signals of climate adaptation.</title>
        <authorList>
            <person name="Li F."/>
            <person name="Rane R.V."/>
            <person name="Luria V."/>
            <person name="Xiong Z."/>
            <person name="Chen J."/>
            <person name="Li Z."/>
            <person name="Catullo R.A."/>
            <person name="Griffin P.C."/>
            <person name="Schiffer M."/>
            <person name="Pearce S."/>
            <person name="Lee S.F."/>
            <person name="McElroy K."/>
            <person name="Stocker A."/>
            <person name="Shirriffs J."/>
            <person name="Cockerell F."/>
            <person name="Coppin C."/>
            <person name="Sgro C.M."/>
            <person name="Karger A."/>
            <person name="Cain J.W."/>
            <person name="Weber J.A."/>
            <person name="Santpere G."/>
            <person name="Kirschner M.W."/>
            <person name="Hoffmann A.A."/>
            <person name="Oakeshott J.G."/>
            <person name="Zhang G."/>
        </authorList>
    </citation>
    <scope>NUCLEOTIDE SEQUENCE</scope>
    <source>
        <strain evidence="12">BGI-SZ-2011g</strain>
    </source>
</reference>
<feature type="compositionally biased region" description="Low complexity" evidence="11">
    <location>
        <begin position="413"/>
        <end position="427"/>
    </location>
</feature>